<protein>
    <recommendedName>
        <fullName evidence="4">Chemotaxis protein CheA</fullName>
        <ecNumber evidence="3">2.7.13.3</ecNumber>
    </recommendedName>
</protein>
<dbReference type="CDD" id="cd16916">
    <property type="entry name" value="HATPase_CheA-like"/>
    <property type="match status" value="1"/>
</dbReference>
<dbReference type="CDD" id="cd00088">
    <property type="entry name" value="HPT"/>
    <property type="match status" value="1"/>
</dbReference>
<feature type="modified residue" description="Phosphohistidine" evidence="14">
    <location>
        <position position="47"/>
    </location>
</feature>
<dbReference type="SMART" id="SM00387">
    <property type="entry name" value="HATPase_c"/>
    <property type="match status" value="1"/>
</dbReference>
<dbReference type="InterPro" id="IPR002545">
    <property type="entry name" value="CheW-lke_dom"/>
</dbReference>
<dbReference type="SUPFAM" id="SSF47226">
    <property type="entry name" value="Histidine-containing phosphotransfer domain, HPT domain"/>
    <property type="match status" value="1"/>
</dbReference>
<dbReference type="SUPFAM" id="SSF50341">
    <property type="entry name" value="CheW-like"/>
    <property type="match status" value="1"/>
</dbReference>
<evidence type="ECO:0000256" key="6">
    <source>
        <dbReference type="ARBA" id="ARBA00022500"/>
    </source>
</evidence>
<evidence type="ECO:0000256" key="2">
    <source>
        <dbReference type="ARBA" id="ARBA00004496"/>
    </source>
</evidence>
<dbReference type="InterPro" id="IPR003594">
    <property type="entry name" value="HATPase_dom"/>
</dbReference>
<evidence type="ECO:0000256" key="3">
    <source>
        <dbReference type="ARBA" id="ARBA00012438"/>
    </source>
</evidence>
<feature type="domain" description="Histidine kinase" evidence="16">
    <location>
        <begin position="315"/>
        <end position="527"/>
    </location>
</feature>
<evidence type="ECO:0000256" key="5">
    <source>
        <dbReference type="ARBA" id="ARBA00022490"/>
    </source>
</evidence>
<evidence type="ECO:0000259" key="17">
    <source>
        <dbReference type="PROSITE" id="PS50851"/>
    </source>
</evidence>
<evidence type="ECO:0000256" key="1">
    <source>
        <dbReference type="ARBA" id="ARBA00000085"/>
    </source>
</evidence>
<feature type="domain" description="CheW-like" evidence="17">
    <location>
        <begin position="529"/>
        <end position="664"/>
    </location>
</feature>
<dbReference type="InterPro" id="IPR010808">
    <property type="entry name" value="CheA_P2-bd"/>
</dbReference>
<accession>A0ABS4NX11</accession>
<dbReference type="Pfam" id="PF02895">
    <property type="entry name" value="H-kinase_dim"/>
    <property type="match status" value="1"/>
</dbReference>
<evidence type="ECO:0000256" key="4">
    <source>
        <dbReference type="ARBA" id="ARBA00021495"/>
    </source>
</evidence>
<dbReference type="SUPFAM" id="SSF55052">
    <property type="entry name" value="CheY-binding domain of CheA"/>
    <property type="match status" value="1"/>
</dbReference>
<evidence type="ECO:0000256" key="13">
    <source>
        <dbReference type="ARBA" id="ARBA00035100"/>
    </source>
</evidence>
<dbReference type="SMART" id="SM00073">
    <property type="entry name" value="HPT"/>
    <property type="match status" value="1"/>
</dbReference>
<reference evidence="19 20" key="1">
    <citation type="submission" date="2021-03" db="EMBL/GenBank/DDBJ databases">
        <title>Genomic Encyclopedia of Type Strains, Phase IV (KMG-IV): sequencing the most valuable type-strain genomes for metagenomic binning, comparative biology and taxonomic classification.</title>
        <authorList>
            <person name="Goeker M."/>
        </authorList>
    </citation>
    <scope>NUCLEOTIDE SEQUENCE [LARGE SCALE GENOMIC DNA]</scope>
    <source>
        <strain evidence="19 20">DSM 101953</strain>
    </source>
</reference>
<dbReference type="EC" id="2.7.13.3" evidence="3"/>
<dbReference type="Proteomes" id="UP000773462">
    <property type="component" value="Unassembled WGS sequence"/>
</dbReference>
<evidence type="ECO:0000313" key="19">
    <source>
        <dbReference type="EMBL" id="MBP2114608.1"/>
    </source>
</evidence>
<dbReference type="InterPro" id="IPR004105">
    <property type="entry name" value="CheA-like_dim"/>
</dbReference>
<evidence type="ECO:0000259" key="18">
    <source>
        <dbReference type="PROSITE" id="PS50894"/>
    </source>
</evidence>
<dbReference type="SUPFAM" id="SSF47384">
    <property type="entry name" value="Homodimeric domain of signal transducing histidine kinase"/>
    <property type="match status" value="1"/>
</dbReference>
<dbReference type="CDD" id="cd00731">
    <property type="entry name" value="CheA_reg"/>
    <property type="match status" value="1"/>
</dbReference>
<evidence type="ECO:0000256" key="10">
    <source>
        <dbReference type="ARBA" id="ARBA00022777"/>
    </source>
</evidence>
<dbReference type="Gene3D" id="2.30.30.40">
    <property type="entry name" value="SH3 Domains"/>
    <property type="match status" value="1"/>
</dbReference>
<dbReference type="InterPro" id="IPR035891">
    <property type="entry name" value="CheY-binding_CheA"/>
</dbReference>
<dbReference type="Pfam" id="PF02518">
    <property type="entry name" value="HATPase_c"/>
    <property type="match status" value="1"/>
</dbReference>
<dbReference type="PANTHER" id="PTHR43395:SF10">
    <property type="entry name" value="CHEMOTAXIS PROTEIN CHEA"/>
    <property type="match status" value="1"/>
</dbReference>
<dbReference type="InterPro" id="IPR036097">
    <property type="entry name" value="HisK_dim/P_sf"/>
</dbReference>
<dbReference type="PRINTS" id="PR00344">
    <property type="entry name" value="BCTRLSENSOR"/>
</dbReference>
<dbReference type="InterPro" id="IPR036641">
    <property type="entry name" value="HPT_dom_sf"/>
</dbReference>
<dbReference type="PROSITE" id="PS50851">
    <property type="entry name" value="CHEW"/>
    <property type="match status" value="1"/>
</dbReference>
<dbReference type="RefSeq" id="WP_209877244.1">
    <property type="nucleotide sequence ID" value="NZ_JAGGLV010000019.1"/>
</dbReference>
<feature type="region of interest" description="Disordered" evidence="15">
    <location>
        <begin position="238"/>
        <end position="271"/>
    </location>
</feature>
<dbReference type="InterPro" id="IPR008207">
    <property type="entry name" value="Sig_transdc_His_kin_Hpt_dom"/>
</dbReference>
<dbReference type="Pfam" id="PF01627">
    <property type="entry name" value="Hpt"/>
    <property type="match status" value="1"/>
</dbReference>
<organism evidence="19 20">
    <name type="scientific">Paenibacillus silagei</name>
    <dbReference type="NCBI Taxonomy" id="1670801"/>
    <lineage>
        <taxon>Bacteria</taxon>
        <taxon>Bacillati</taxon>
        <taxon>Bacillota</taxon>
        <taxon>Bacilli</taxon>
        <taxon>Bacillales</taxon>
        <taxon>Paenibacillaceae</taxon>
        <taxon>Paenibacillus</taxon>
    </lineage>
</organism>
<proteinExistence type="predicted"/>
<dbReference type="Pfam" id="PF01584">
    <property type="entry name" value="CheW"/>
    <property type="match status" value="1"/>
</dbReference>
<dbReference type="SUPFAM" id="SSF55874">
    <property type="entry name" value="ATPase domain of HSP90 chaperone/DNA topoisomerase II/histidine kinase"/>
    <property type="match status" value="1"/>
</dbReference>
<dbReference type="EMBL" id="JAGGLV010000019">
    <property type="protein sequence ID" value="MBP2114608.1"/>
    <property type="molecule type" value="Genomic_DNA"/>
</dbReference>
<evidence type="ECO:0000256" key="9">
    <source>
        <dbReference type="ARBA" id="ARBA00022741"/>
    </source>
</evidence>
<dbReference type="Pfam" id="PF07194">
    <property type="entry name" value="P2"/>
    <property type="match status" value="1"/>
</dbReference>
<dbReference type="Gene3D" id="1.10.287.560">
    <property type="entry name" value="Histidine kinase CheA-like, homodimeric domain"/>
    <property type="match status" value="1"/>
</dbReference>
<comment type="caution">
    <text evidence="19">The sequence shown here is derived from an EMBL/GenBank/DDBJ whole genome shotgun (WGS) entry which is preliminary data.</text>
</comment>
<dbReference type="InterPro" id="IPR004358">
    <property type="entry name" value="Sig_transdc_His_kin-like_C"/>
</dbReference>
<keyword evidence="8 19" id="KW-0808">Transferase</keyword>
<dbReference type="Gene3D" id="3.30.70.1110">
    <property type="entry name" value="Histidine kinase CheA-like, P2 response regulator-binding domain"/>
    <property type="match status" value="1"/>
</dbReference>
<name>A0ABS4NX11_9BACL</name>
<comment type="function">
    <text evidence="13">Involved in the transmission of sensory signals from the chemoreceptors to the flagellar motors. CheA is autophosphorylated; it can transfer its phosphate group to either CheB or CheY.</text>
</comment>
<feature type="domain" description="HPt" evidence="18">
    <location>
        <begin position="1"/>
        <end position="104"/>
    </location>
</feature>
<dbReference type="Gene3D" id="1.20.120.160">
    <property type="entry name" value="HPT domain"/>
    <property type="match status" value="1"/>
</dbReference>
<dbReference type="InterPro" id="IPR036061">
    <property type="entry name" value="CheW-like_dom_sf"/>
</dbReference>
<keyword evidence="11" id="KW-0067">ATP-binding</keyword>
<dbReference type="SMART" id="SM01231">
    <property type="entry name" value="H-kinase_dim"/>
    <property type="match status" value="1"/>
</dbReference>
<dbReference type="SMART" id="SM00260">
    <property type="entry name" value="CheW"/>
    <property type="match status" value="1"/>
</dbReference>
<evidence type="ECO:0000313" key="20">
    <source>
        <dbReference type="Proteomes" id="UP000773462"/>
    </source>
</evidence>
<dbReference type="InterPro" id="IPR037006">
    <property type="entry name" value="CheA-like_homodim_sf"/>
</dbReference>
<keyword evidence="6" id="KW-0145">Chemotaxis</keyword>
<dbReference type="PROSITE" id="PS50109">
    <property type="entry name" value="HIS_KIN"/>
    <property type="match status" value="1"/>
</dbReference>
<keyword evidence="20" id="KW-1185">Reference proteome</keyword>
<dbReference type="GO" id="GO:0004673">
    <property type="term" value="F:protein histidine kinase activity"/>
    <property type="evidence" value="ECO:0007669"/>
    <property type="project" value="UniProtKB-EC"/>
</dbReference>
<keyword evidence="5" id="KW-0963">Cytoplasm</keyword>
<evidence type="ECO:0000256" key="15">
    <source>
        <dbReference type="SAM" id="MobiDB-lite"/>
    </source>
</evidence>
<comment type="catalytic activity">
    <reaction evidence="1">
        <text>ATP + protein L-histidine = ADP + protein N-phospho-L-histidine.</text>
        <dbReference type="EC" id="2.7.13.3"/>
    </reaction>
</comment>
<dbReference type="InterPro" id="IPR051315">
    <property type="entry name" value="Bact_Chemotaxis_CheA"/>
</dbReference>
<dbReference type="InterPro" id="IPR036890">
    <property type="entry name" value="HATPase_C_sf"/>
</dbReference>
<dbReference type="PROSITE" id="PS50894">
    <property type="entry name" value="HPT"/>
    <property type="match status" value="1"/>
</dbReference>
<dbReference type="PANTHER" id="PTHR43395">
    <property type="entry name" value="SENSOR HISTIDINE KINASE CHEA"/>
    <property type="match status" value="1"/>
</dbReference>
<evidence type="ECO:0000256" key="8">
    <source>
        <dbReference type="ARBA" id="ARBA00022679"/>
    </source>
</evidence>
<dbReference type="Gene3D" id="3.30.565.10">
    <property type="entry name" value="Histidine kinase-like ATPase, C-terminal domain"/>
    <property type="match status" value="1"/>
</dbReference>
<keyword evidence="9" id="KW-0547">Nucleotide-binding</keyword>
<evidence type="ECO:0000256" key="14">
    <source>
        <dbReference type="PROSITE-ProRule" id="PRU00110"/>
    </source>
</evidence>
<evidence type="ECO:0000256" key="12">
    <source>
        <dbReference type="ARBA" id="ARBA00023012"/>
    </source>
</evidence>
<keyword evidence="7 14" id="KW-0597">Phosphoprotein</keyword>
<sequence>MVDLSEYRGIFLEELEDQLQLIEDEVLRLEQTGETEDGIQQFFRAAHTLKGSSASMGYNGLKEVTHHLEHLLHQMRGGERTVTPELIRLFFGALDGMRALQSEIAATDQETTDVSGLVQRLSTFAAEELQKPEDKAPAVQTSLAELPLQLFWVHVWLSSGCEMKLPRLHLIDAKLRSVAAVLRMKPELEEIEDHDSRIDEASWLLSPKIDIEELRQEVLSIMDVDRIYIEEVLNDSPRPGEFVRPPHPETGSRELPEVPESPPSAADKTKPQTIRVQVERLEKLMNLAGELVIDQTRFHLLNRRFHQQYGTNDLTEELGQLADHLAMITGELQESMIKVRMLPIEQLFNRLPRMVRDLSGSLNKQVELVLEGKETELDRTLIEELGDPLIHLLRNAVDHGIETPEIRRSAGKSETGTVRVAASHEDNQVILVIEDDGAGIDSSLIAESALRKGIITAEEAGGMTEDEALRLIFRPGFSTAPHISDISGRGVGMDIVRNDIERINGMIDIETTRGQGTRFRIRLPLTLAIIRGLLVHAGGATFVIPMSSVAEIVRVTPEEITSVRGQPVITARGQLVPVVWLQDILRLPACAGGRSASIPLIIVGRGEKRLALAVDTLIGNQDIVIKSLGAYMGKTENISGATILGNGNIALIIDTASLFFNTGVFA</sequence>
<comment type="subcellular location">
    <subcellularLocation>
        <location evidence="2">Cytoplasm</location>
    </subcellularLocation>
</comment>
<keyword evidence="12" id="KW-0902">Two-component regulatory system</keyword>
<gene>
    <name evidence="19" type="ORF">J2Z70_004791</name>
</gene>
<evidence type="ECO:0000259" key="16">
    <source>
        <dbReference type="PROSITE" id="PS50109"/>
    </source>
</evidence>
<keyword evidence="10 19" id="KW-0418">Kinase</keyword>
<dbReference type="InterPro" id="IPR005467">
    <property type="entry name" value="His_kinase_dom"/>
</dbReference>
<evidence type="ECO:0000256" key="7">
    <source>
        <dbReference type="ARBA" id="ARBA00022553"/>
    </source>
</evidence>
<evidence type="ECO:0000256" key="11">
    <source>
        <dbReference type="ARBA" id="ARBA00022840"/>
    </source>
</evidence>
<dbReference type="InterPro" id="IPR037052">
    <property type="entry name" value="CheA-like_P2_sf"/>
</dbReference>
<feature type="compositionally biased region" description="Basic and acidic residues" evidence="15">
    <location>
        <begin position="244"/>
        <end position="256"/>
    </location>
</feature>